<evidence type="ECO:0000313" key="2">
    <source>
        <dbReference type="EMBL" id="NHZ83657.1"/>
    </source>
</evidence>
<accession>A0ABX0NDV9</accession>
<protein>
    <recommendedName>
        <fullName evidence="4">ABC transporter permease</fullName>
    </recommendedName>
</protein>
<dbReference type="RefSeq" id="WP_167093551.1">
    <property type="nucleotide sequence ID" value="NZ_WHJG01000058.1"/>
</dbReference>
<feature type="transmembrane region" description="Helical" evidence="1">
    <location>
        <begin position="39"/>
        <end position="57"/>
    </location>
</feature>
<reference evidence="2 3" key="1">
    <citation type="submission" date="2019-10" db="EMBL/GenBank/DDBJ databases">
        <title>Taxonomy of Antarctic Massilia spp.: description of Massilia rubra sp. nov., Massilia aquatica sp. nov., Massilia mucilaginosa sp. nov., Massilia frigida sp. nov. isolated from streams, lakes and regoliths.</title>
        <authorList>
            <person name="Holochova P."/>
            <person name="Sedlacek I."/>
            <person name="Kralova S."/>
            <person name="Maslanova I."/>
            <person name="Busse H.-J."/>
            <person name="Stankova E."/>
            <person name="Vrbovska V."/>
            <person name="Kovarovic V."/>
            <person name="Bartak M."/>
            <person name="Svec P."/>
            <person name="Pantucek R."/>
        </authorList>
    </citation>
    <scope>NUCLEOTIDE SEQUENCE [LARGE SCALE GENOMIC DNA]</scope>
    <source>
        <strain evidence="2 3">CCM 8695</strain>
    </source>
</reference>
<name>A0ABX0NDV9_9BURK</name>
<feature type="transmembrane region" description="Helical" evidence="1">
    <location>
        <begin position="344"/>
        <end position="367"/>
    </location>
</feature>
<proteinExistence type="predicted"/>
<gene>
    <name evidence="2" type="ORF">F2P44_30980</name>
</gene>
<feature type="transmembrane region" description="Helical" evidence="1">
    <location>
        <begin position="120"/>
        <end position="141"/>
    </location>
</feature>
<feature type="transmembrane region" description="Helical" evidence="1">
    <location>
        <begin position="459"/>
        <end position="478"/>
    </location>
</feature>
<feature type="transmembrane region" description="Helical" evidence="1">
    <location>
        <begin position="391"/>
        <end position="411"/>
    </location>
</feature>
<keyword evidence="1" id="KW-1133">Transmembrane helix</keyword>
<feature type="transmembrane region" description="Helical" evidence="1">
    <location>
        <begin position="484"/>
        <end position="509"/>
    </location>
</feature>
<keyword evidence="1" id="KW-0472">Membrane</keyword>
<feature type="transmembrane region" description="Helical" evidence="1">
    <location>
        <begin position="153"/>
        <end position="178"/>
    </location>
</feature>
<keyword evidence="3" id="KW-1185">Reference proteome</keyword>
<evidence type="ECO:0000256" key="1">
    <source>
        <dbReference type="SAM" id="Phobius"/>
    </source>
</evidence>
<feature type="transmembrane region" description="Helical" evidence="1">
    <location>
        <begin position="190"/>
        <end position="208"/>
    </location>
</feature>
<dbReference type="Proteomes" id="UP000621455">
    <property type="component" value="Unassembled WGS sequence"/>
</dbReference>
<keyword evidence="1" id="KW-0812">Transmembrane</keyword>
<feature type="transmembrane region" description="Helical" evidence="1">
    <location>
        <begin position="417"/>
        <end position="439"/>
    </location>
</feature>
<feature type="transmembrane region" description="Helical" evidence="1">
    <location>
        <begin position="241"/>
        <end position="262"/>
    </location>
</feature>
<feature type="transmembrane region" description="Helical" evidence="1">
    <location>
        <begin position="318"/>
        <end position="338"/>
    </location>
</feature>
<evidence type="ECO:0008006" key="4">
    <source>
        <dbReference type="Google" id="ProtNLM"/>
    </source>
</evidence>
<dbReference type="EMBL" id="WHJG01000058">
    <property type="protein sequence ID" value="NHZ83657.1"/>
    <property type="molecule type" value="Genomic_DNA"/>
</dbReference>
<sequence>MARAGSALWLLRHELRLFMFEILGARRDSQRTGVNRKALAVWVILALLIHGFAFMALTDARLSSGTPPLTLLMTVSAVMAGVFTMMMSTGLNTSVTALFERRDLDLLLSSPIPSRSVFTVRLAAIAATSAGLYLFFLTPFAHAGMVLGQWRWLGIYPAIAGMALVSSSLSMLLTLALVRWLGVRRTRVTAQLLGALSGAAMFLLAQAFNSPLGPALQRFVKRLLPLFALGADSIAWLPAKAALGMPLPALLMLAMGGAVFWLTARLTHGFFVDGVQQAAGAARVAKAPPGALRFRFGRGLARTIMVKEWRLIWRDPQLIAQVGLQLMYMLPLLAPLLLGRAVSLPALAAALTFLCGTLSASLGWIVISAEDAPDLLRAAPCSQGTIRRAKLAAVVIPPIAVAALPLCWLAMRQPAAAAAMLLSCTLCALNSALVVAWCARPGLRGDFKARGKGNLASTVFELLTGVGWAGLSFTLLLGLTRSGWTAAVVIGAGLNLLLLIAFAATARFLRQKPA</sequence>
<organism evidence="2 3">
    <name type="scientific">Massilia frigida</name>
    <dbReference type="NCBI Taxonomy" id="2609281"/>
    <lineage>
        <taxon>Bacteria</taxon>
        <taxon>Pseudomonadati</taxon>
        <taxon>Pseudomonadota</taxon>
        <taxon>Betaproteobacteria</taxon>
        <taxon>Burkholderiales</taxon>
        <taxon>Oxalobacteraceae</taxon>
        <taxon>Telluria group</taxon>
        <taxon>Massilia</taxon>
    </lineage>
</organism>
<evidence type="ECO:0000313" key="3">
    <source>
        <dbReference type="Proteomes" id="UP000621455"/>
    </source>
</evidence>
<comment type="caution">
    <text evidence="2">The sequence shown here is derived from an EMBL/GenBank/DDBJ whole genome shotgun (WGS) entry which is preliminary data.</text>
</comment>
<feature type="transmembrane region" description="Helical" evidence="1">
    <location>
        <begin position="77"/>
        <end position="99"/>
    </location>
</feature>